<evidence type="ECO:0000313" key="1">
    <source>
        <dbReference type="EMBL" id="OGL47206.1"/>
    </source>
</evidence>
<comment type="caution">
    <text evidence="1">The sequence shown here is derived from an EMBL/GenBank/DDBJ whole genome shotgun (WGS) entry which is preliminary data.</text>
</comment>
<name>A0A1F7S057_9BACT</name>
<evidence type="ECO:0000313" key="2">
    <source>
        <dbReference type="Proteomes" id="UP000179266"/>
    </source>
</evidence>
<proteinExistence type="predicted"/>
<accession>A0A1F7S057</accession>
<gene>
    <name evidence="1" type="ORF">A2161_14490</name>
</gene>
<dbReference type="AlphaFoldDB" id="A0A1F7S057"/>
<sequence>MRQSSKSLKSSNHQINKSTDNMTKRLFFLKQDGWFQAEVTGNLLHASNEELVLWAYAMMERKNYRNYLITENPKQSLRTMLPLFHLDEAV</sequence>
<protein>
    <submittedName>
        <fullName evidence="1">Uncharacterized protein</fullName>
    </submittedName>
</protein>
<dbReference type="Proteomes" id="UP000179266">
    <property type="component" value="Unassembled WGS sequence"/>
</dbReference>
<dbReference type="EMBL" id="MGDD01000093">
    <property type="protein sequence ID" value="OGL47206.1"/>
    <property type="molecule type" value="Genomic_DNA"/>
</dbReference>
<reference evidence="1 2" key="1">
    <citation type="journal article" date="2016" name="Nat. Commun.">
        <title>Thousands of microbial genomes shed light on interconnected biogeochemical processes in an aquifer system.</title>
        <authorList>
            <person name="Anantharaman K."/>
            <person name="Brown C.T."/>
            <person name="Hug L.A."/>
            <person name="Sharon I."/>
            <person name="Castelle C.J."/>
            <person name="Probst A.J."/>
            <person name="Thomas B.C."/>
            <person name="Singh A."/>
            <person name="Wilkins M.J."/>
            <person name="Karaoz U."/>
            <person name="Brodie E.L."/>
            <person name="Williams K.H."/>
            <person name="Hubbard S.S."/>
            <person name="Banfield J.F."/>
        </authorList>
    </citation>
    <scope>NUCLEOTIDE SEQUENCE [LARGE SCALE GENOMIC DNA]</scope>
</reference>
<organism evidence="1 2">
    <name type="scientific">Candidatus Schekmanbacteria bacterium RBG_13_48_7</name>
    <dbReference type="NCBI Taxonomy" id="1817878"/>
    <lineage>
        <taxon>Bacteria</taxon>
        <taxon>Candidatus Schekmaniibacteriota</taxon>
    </lineage>
</organism>